<accession>A0A1G7VXY2</accession>
<sequence>MFTKTFAAVARVSRAARLMLGMPDYDGYLAFMATHHPDEPVMAYEAFFREREKARYSQRQCNARCC</sequence>
<evidence type="ECO:0000313" key="2">
    <source>
        <dbReference type="Proteomes" id="UP000182894"/>
    </source>
</evidence>
<dbReference type="RefSeq" id="WP_074751286.1">
    <property type="nucleotide sequence ID" value="NZ_FNCO01000002.1"/>
</dbReference>
<dbReference type="PANTHER" id="PTHR38453">
    <property type="entry name" value="CYTOPLASMIC PROTEIN-RELATED"/>
    <property type="match status" value="1"/>
</dbReference>
<dbReference type="EMBL" id="FNCO01000002">
    <property type="protein sequence ID" value="SDG64626.1"/>
    <property type="molecule type" value="Genomic_DNA"/>
</dbReference>
<dbReference type="PANTHER" id="PTHR38453:SF1">
    <property type="entry name" value="CYTOPLASMIC PROTEIN"/>
    <property type="match status" value="1"/>
</dbReference>
<gene>
    <name evidence="1" type="ORF">SAMN05216605_102679</name>
</gene>
<dbReference type="STRING" id="89065.SAMN05216605_102679"/>
<dbReference type="Proteomes" id="UP000182894">
    <property type="component" value="Unassembled WGS sequence"/>
</dbReference>
<dbReference type="OrthoDB" id="9814284at2"/>
<protein>
    <submittedName>
        <fullName evidence="1">Uncharacterized short protein YbdD, DUF466 family</fullName>
    </submittedName>
</protein>
<organism evidence="1 2">
    <name type="scientific">Pseudomonas abietaniphila</name>
    <dbReference type="NCBI Taxonomy" id="89065"/>
    <lineage>
        <taxon>Bacteria</taxon>
        <taxon>Pseudomonadati</taxon>
        <taxon>Pseudomonadota</taxon>
        <taxon>Gammaproteobacteria</taxon>
        <taxon>Pseudomonadales</taxon>
        <taxon>Pseudomonadaceae</taxon>
        <taxon>Pseudomonas</taxon>
    </lineage>
</organism>
<proteinExistence type="predicted"/>
<reference evidence="2" key="1">
    <citation type="submission" date="2016-10" db="EMBL/GenBank/DDBJ databases">
        <authorList>
            <person name="Varghese N."/>
            <person name="Submissions S."/>
        </authorList>
    </citation>
    <scope>NUCLEOTIDE SEQUENCE [LARGE SCALE GENOMIC DNA]</scope>
    <source>
        <strain evidence="2">ATCC 700689</strain>
    </source>
</reference>
<dbReference type="Pfam" id="PF04328">
    <property type="entry name" value="Sel_put"/>
    <property type="match status" value="1"/>
</dbReference>
<dbReference type="AlphaFoldDB" id="A0A1G7VXY2"/>
<evidence type="ECO:0000313" key="1">
    <source>
        <dbReference type="EMBL" id="SDG64626.1"/>
    </source>
</evidence>
<dbReference type="InterPro" id="IPR007423">
    <property type="entry name" value="Sel_put"/>
</dbReference>
<keyword evidence="2" id="KW-1185">Reference proteome</keyword>
<name>A0A1G7VXY2_9PSED</name>